<proteinExistence type="inferred from homology"/>
<keyword evidence="2" id="KW-0805">Transcription regulation</keyword>
<dbReference type="InterPro" id="IPR001471">
    <property type="entry name" value="AP2/ERF_dom"/>
</dbReference>
<dbReference type="SMART" id="SM00380">
    <property type="entry name" value="AP2"/>
    <property type="match status" value="1"/>
</dbReference>
<comment type="similarity">
    <text evidence="6">Belongs to the AP2/ERF transcription factor family. ERF subfamily.</text>
</comment>
<dbReference type="SUPFAM" id="SSF54171">
    <property type="entry name" value="DNA-binding domain"/>
    <property type="match status" value="1"/>
</dbReference>
<keyword evidence="5" id="KW-0539">Nucleus</keyword>
<dbReference type="GO" id="GO:0003700">
    <property type="term" value="F:DNA-binding transcription factor activity"/>
    <property type="evidence" value="ECO:0007669"/>
    <property type="project" value="InterPro"/>
</dbReference>
<evidence type="ECO:0000256" key="2">
    <source>
        <dbReference type="ARBA" id="ARBA00023015"/>
    </source>
</evidence>
<dbReference type="PROSITE" id="PS51032">
    <property type="entry name" value="AP2_ERF"/>
    <property type="match status" value="1"/>
</dbReference>
<dbReference type="PRINTS" id="PR00367">
    <property type="entry name" value="ETHRSPELEMNT"/>
</dbReference>
<sequence>MQQWQDPMFASQPPPSWFAHDNFDELSVIFTGKKASITSAPMQDRHLPPLESVPEVVSGPSETCPACRIEGCLGCEFFPADEDEESGSGSKKRKRRPKKNHYRGVRQRPWGKWAAEIRDPKRAVRVWLGTFQTAEEAARAYDRAAIEFRGPRAKLNFPNFDYYSPDPSEAASSGEENYGAEWKGAELDRGLGKDVRSLWEILGDVHDDDGDEEVKELMRTLWSN</sequence>
<accession>A0AAN7GW23</accession>
<dbReference type="GO" id="GO:0009873">
    <property type="term" value="P:ethylene-activated signaling pathway"/>
    <property type="evidence" value="ECO:0007669"/>
    <property type="project" value="InterPro"/>
</dbReference>
<evidence type="ECO:0000313" key="9">
    <source>
        <dbReference type="EMBL" id="KAK4749959.1"/>
    </source>
</evidence>
<dbReference type="InterPro" id="IPR016177">
    <property type="entry name" value="DNA-bd_dom_sf"/>
</dbReference>
<dbReference type="Proteomes" id="UP001345219">
    <property type="component" value="Chromosome 21"/>
</dbReference>
<dbReference type="GO" id="GO:0003677">
    <property type="term" value="F:DNA binding"/>
    <property type="evidence" value="ECO:0007669"/>
    <property type="project" value="UniProtKB-KW"/>
</dbReference>
<gene>
    <name evidence="9" type="ORF">SAY87_027408</name>
</gene>
<evidence type="ECO:0000256" key="5">
    <source>
        <dbReference type="ARBA" id="ARBA00023242"/>
    </source>
</evidence>
<evidence type="ECO:0000256" key="6">
    <source>
        <dbReference type="ARBA" id="ARBA00024343"/>
    </source>
</evidence>
<comment type="caution">
    <text evidence="9">The sequence shown here is derived from an EMBL/GenBank/DDBJ whole genome shotgun (WGS) entry which is preliminary data.</text>
</comment>
<dbReference type="PANTHER" id="PTHR31190">
    <property type="entry name" value="DNA-BINDING DOMAIN"/>
    <property type="match status" value="1"/>
</dbReference>
<dbReference type="FunFam" id="3.30.730.10:FF:000001">
    <property type="entry name" value="Ethylene-responsive transcription factor 2"/>
    <property type="match status" value="1"/>
</dbReference>
<feature type="region of interest" description="Disordered" evidence="7">
    <location>
        <begin position="81"/>
        <end position="104"/>
    </location>
</feature>
<reference evidence="9 10" key="1">
    <citation type="journal article" date="2023" name="Hortic Res">
        <title>Pangenome of water caltrop reveals structural variations and asymmetric subgenome divergence after allopolyploidization.</title>
        <authorList>
            <person name="Zhang X."/>
            <person name="Chen Y."/>
            <person name="Wang L."/>
            <person name="Yuan Y."/>
            <person name="Fang M."/>
            <person name="Shi L."/>
            <person name="Lu R."/>
            <person name="Comes H.P."/>
            <person name="Ma Y."/>
            <person name="Chen Y."/>
            <person name="Huang G."/>
            <person name="Zhou Y."/>
            <person name="Zheng Z."/>
            <person name="Qiu Y."/>
        </authorList>
    </citation>
    <scope>NUCLEOTIDE SEQUENCE [LARGE SCALE GENOMIC DNA]</scope>
    <source>
        <tissue evidence="9">Roots</tissue>
    </source>
</reference>
<evidence type="ECO:0000259" key="8">
    <source>
        <dbReference type="PROSITE" id="PS51032"/>
    </source>
</evidence>
<keyword evidence="3" id="KW-0238">DNA-binding</keyword>
<dbReference type="InterPro" id="IPR036955">
    <property type="entry name" value="AP2/ERF_dom_sf"/>
</dbReference>
<comment type="subcellular location">
    <subcellularLocation>
        <location evidence="1">Nucleus</location>
    </subcellularLocation>
</comment>
<dbReference type="AlphaFoldDB" id="A0AAN7GW23"/>
<evidence type="ECO:0000256" key="1">
    <source>
        <dbReference type="ARBA" id="ARBA00004123"/>
    </source>
</evidence>
<dbReference type="GO" id="GO:0005634">
    <property type="term" value="C:nucleus"/>
    <property type="evidence" value="ECO:0007669"/>
    <property type="project" value="UniProtKB-SubCell"/>
</dbReference>
<dbReference type="PANTHER" id="PTHR31190:SF181">
    <property type="entry name" value="OS02G0764700 PROTEIN"/>
    <property type="match status" value="1"/>
</dbReference>
<dbReference type="InterPro" id="IPR044808">
    <property type="entry name" value="ERF_plant"/>
</dbReference>
<evidence type="ECO:0000256" key="7">
    <source>
        <dbReference type="SAM" id="MobiDB-lite"/>
    </source>
</evidence>
<protein>
    <recommendedName>
        <fullName evidence="8">AP2/ERF domain-containing protein</fullName>
    </recommendedName>
</protein>
<name>A0AAN7GW23_9MYRT</name>
<feature type="compositionally biased region" description="Basic residues" evidence="7">
    <location>
        <begin position="90"/>
        <end position="104"/>
    </location>
</feature>
<keyword evidence="10" id="KW-1185">Reference proteome</keyword>
<dbReference type="CDD" id="cd00018">
    <property type="entry name" value="AP2"/>
    <property type="match status" value="1"/>
</dbReference>
<feature type="domain" description="AP2/ERF" evidence="8">
    <location>
        <begin position="101"/>
        <end position="158"/>
    </location>
</feature>
<organism evidence="9 10">
    <name type="scientific">Trapa incisa</name>
    <dbReference type="NCBI Taxonomy" id="236973"/>
    <lineage>
        <taxon>Eukaryota</taxon>
        <taxon>Viridiplantae</taxon>
        <taxon>Streptophyta</taxon>
        <taxon>Embryophyta</taxon>
        <taxon>Tracheophyta</taxon>
        <taxon>Spermatophyta</taxon>
        <taxon>Magnoliopsida</taxon>
        <taxon>eudicotyledons</taxon>
        <taxon>Gunneridae</taxon>
        <taxon>Pentapetalae</taxon>
        <taxon>rosids</taxon>
        <taxon>malvids</taxon>
        <taxon>Myrtales</taxon>
        <taxon>Lythraceae</taxon>
        <taxon>Trapa</taxon>
    </lineage>
</organism>
<dbReference type="Gene3D" id="3.30.730.10">
    <property type="entry name" value="AP2/ERF domain"/>
    <property type="match status" value="1"/>
</dbReference>
<evidence type="ECO:0000256" key="4">
    <source>
        <dbReference type="ARBA" id="ARBA00023163"/>
    </source>
</evidence>
<dbReference type="EMBL" id="JAXIOK010000018">
    <property type="protein sequence ID" value="KAK4749959.1"/>
    <property type="molecule type" value="Genomic_DNA"/>
</dbReference>
<keyword evidence="4" id="KW-0804">Transcription</keyword>
<dbReference type="Pfam" id="PF00847">
    <property type="entry name" value="AP2"/>
    <property type="match status" value="1"/>
</dbReference>
<evidence type="ECO:0000313" key="10">
    <source>
        <dbReference type="Proteomes" id="UP001345219"/>
    </source>
</evidence>
<evidence type="ECO:0000256" key="3">
    <source>
        <dbReference type="ARBA" id="ARBA00023125"/>
    </source>
</evidence>